<dbReference type="InterPro" id="IPR035963">
    <property type="entry name" value="FERM_2"/>
</dbReference>
<dbReference type="SMART" id="SM00295">
    <property type="entry name" value="B41"/>
    <property type="match status" value="1"/>
</dbReference>
<dbReference type="InterPro" id="IPR011993">
    <property type="entry name" value="PH-like_dom_sf"/>
</dbReference>
<name>A0A6Q2YVB2_ESOLU</name>
<dbReference type="Pfam" id="PF05902">
    <property type="entry name" value="4_1_CTD"/>
    <property type="match status" value="1"/>
</dbReference>
<dbReference type="PANTHER" id="PTHR23280">
    <property type="entry name" value="4.1 G PROTEIN"/>
    <property type="match status" value="1"/>
</dbReference>
<keyword evidence="9" id="KW-1185">Reference proteome</keyword>
<dbReference type="InterPro" id="IPR019749">
    <property type="entry name" value="Band_41_domain"/>
</dbReference>
<dbReference type="GO" id="GO:0031032">
    <property type="term" value="P:actomyosin structure organization"/>
    <property type="evidence" value="ECO:0007669"/>
    <property type="project" value="TreeGrafter"/>
</dbReference>
<dbReference type="SUPFAM" id="SSF47031">
    <property type="entry name" value="Second domain of FERM"/>
    <property type="match status" value="1"/>
</dbReference>
<organism evidence="8 9">
    <name type="scientific">Esox lucius</name>
    <name type="common">Northern pike</name>
    <dbReference type="NCBI Taxonomy" id="8010"/>
    <lineage>
        <taxon>Eukaryota</taxon>
        <taxon>Metazoa</taxon>
        <taxon>Chordata</taxon>
        <taxon>Craniata</taxon>
        <taxon>Vertebrata</taxon>
        <taxon>Euteleostomi</taxon>
        <taxon>Actinopterygii</taxon>
        <taxon>Neopterygii</taxon>
        <taxon>Teleostei</taxon>
        <taxon>Protacanthopterygii</taxon>
        <taxon>Esociformes</taxon>
        <taxon>Esocidae</taxon>
        <taxon>Esox</taxon>
    </lineage>
</organism>
<evidence type="ECO:0000256" key="3">
    <source>
        <dbReference type="ARBA" id="ARBA00022553"/>
    </source>
</evidence>
<dbReference type="PRINTS" id="PR00661">
    <property type="entry name" value="ERMFAMILY"/>
</dbReference>
<dbReference type="GO" id="GO:0005856">
    <property type="term" value="C:cytoskeleton"/>
    <property type="evidence" value="ECO:0007669"/>
    <property type="project" value="UniProtKB-SubCell"/>
</dbReference>
<feature type="domain" description="FERM" evidence="7">
    <location>
        <begin position="90"/>
        <end position="371"/>
    </location>
</feature>
<dbReference type="Gene3D" id="3.10.20.90">
    <property type="entry name" value="Phosphatidylinositol 3-kinase Catalytic Subunit, Chain A, domain 1"/>
    <property type="match status" value="1"/>
</dbReference>
<dbReference type="SMART" id="SM01195">
    <property type="entry name" value="FA"/>
    <property type="match status" value="1"/>
</dbReference>
<dbReference type="PANTHER" id="PTHR23280:SF20">
    <property type="entry name" value="BAND 4.1-LIKE PROTEIN 3"/>
    <property type="match status" value="1"/>
</dbReference>
<evidence type="ECO:0000313" key="9">
    <source>
        <dbReference type="Proteomes" id="UP000265140"/>
    </source>
</evidence>
<dbReference type="GO" id="GO:0003779">
    <property type="term" value="F:actin binding"/>
    <property type="evidence" value="ECO:0007669"/>
    <property type="project" value="UniProtKB-KW"/>
</dbReference>
<dbReference type="InterPro" id="IPR007477">
    <property type="entry name" value="SAB_dom"/>
</dbReference>
<dbReference type="Pfam" id="PF00373">
    <property type="entry name" value="FERM_M"/>
    <property type="match status" value="1"/>
</dbReference>
<evidence type="ECO:0000313" key="8">
    <source>
        <dbReference type="Ensembl" id="ENSELUP00000069580.2"/>
    </source>
</evidence>
<dbReference type="Pfam" id="PF04382">
    <property type="entry name" value="SAB"/>
    <property type="match status" value="1"/>
</dbReference>
<dbReference type="Ensembl" id="ENSELUT00000075675.2">
    <property type="protein sequence ID" value="ENSELUP00000069580.2"/>
    <property type="gene ID" value="ENSELUG00000019244.3"/>
</dbReference>
<keyword evidence="4" id="KW-0009">Actin-binding</keyword>
<feature type="compositionally biased region" description="Low complexity" evidence="6">
    <location>
        <begin position="68"/>
        <end position="85"/>
    </location>
</feature>
<dbReference type="Bgee" id="ENSELUG00000019244">
    <property type="expression patterns" value="Expressed in brain and 12 other cell types or tissues"/>
</dbReference>
<dbReference type="InterPro" id="IPR029071">
    <property type="entry name" value="Ubiquitin-like_domsf"/>
</dbReference>
<accession>A0A6Q2YVB2</accession>
<feature type="compositionally biased region" description="Polar residues" evidence="6">
    <location>
        <begin position="1"/>
        <end position="17"/>
    </location>
</feature>
<evidence type="ECO:0000256" key="1">
    <source>
        <dbReference type="ARBA" id="ARBA00004245"/>
    </source>
</evidence>
<feature type="region of interest" description="Disordered" evidence="6">
    <location>
        <begin position="1"/>
        <end position="85"/>
    </location>
</feature>
<evidence type="ECO:0000259" key="7">
    <source>
        <dbReference type="PROSITE" id="PS50057"/>
    </source>
</evidence>
<dbReference type="GO" id="GO:0030866">
    <property type="term" value="P:cortical actin cytoskeleton organization"/>
    <property type="evidence" value="ECO:0007669"/>
    <property type="project" value="InterPro"/>
</dbReference>
<dbReference type="InterPro" id="IPR019747">
    <property type="entry name" value="FERM_CS"/>
</dbReference>
<dbReference type="PROSITE" id="PS00660">
    <property type="entry name" value="FERM_1"/>
    <property type="match status" value="1"/>
</dbReference>
<dbReference type="GO" id="GO:0005198">
    <property type="term" value="F:structural molecule activity"/>
    <property type="evidence" value="ECO:0007669"/>
    <property type="project" value="InterPro"/>
</dbReference>
<dbReference type="GO" id="GO:0005886">
    <property type="term" value="C:plasma membrane"/>
    <property type="evidence" value="ECO:0007669"/>
    <property type="project" value="TreeGrafter"/>
</dbReference>
<comment type="subcellular location">
    <subcellularLocation>
        <location evidence="1">Cytoplasm</location>
        <location evidence="1">Cytoskeleton</location>
    </subcellularLocation>
</comment>
<keyword evidence="3" id="KW-0597">Phosphoprotein</keyword>
<evidence type="ECO:0000256" key="6">
    <source>
        <dbReference type="SAM" id="MobiDB-lite"/>
    </source>
</evidence>
<dbReference type="AlphaFoldDB" id="A0A6Q2YVB2"/>
<reference evidence="8" key="2">
    <citation type="submission" date="2020-02" db="EMBL/GenBank/DDBJ databases">
        <title>Esox lucius (northern pike) genome, fEsoLuc1, primary haplotype.</title>
        <authorList>
            <person name="Myers G."/>
            <person name="Karagic N."/>
            <person name="Meyer A."/>
            <person name="Pippel M."/>
            <person name="Reichard M."/>
            <person name="Winkler S."/>
            <person name="Tracey A."/>
            <person name="Sims Y."/>
            <person name="Howe K."/>
            <person name="Rhie A."/>
            <person name="Formenti G."/>
            <person name="Durbin R."/>
            <person name="Fedrigo O."/>
            <person name="Jarvis E.D."/>
        </authorList>
    </citation>
    <scope>NUCLEOTIDE SEQUENCE [LARGE SCALE GENOMIC DNA]</scope>
</reference>
<evidence type="ECO:0000256" key="5">
    <source>
        <dbReference type="ARBA" id="ARBA00023212"/>
    </source>
</evidence>
<dbReference type="InterPro" id="IPR018980">
    <property type="entry name" value="FERM_PH-like_C"/>
</dbReference>
<dbReference type="InterPro" id="IPR000798">
    <property type="entry name" value="Ez/rad/moesin-like"/>
</dbReference>
<protein>
    <recommendedName>
        <fullName evidence="7">FERM domain-containing protein</fullName>
    </recommendedName>
</protein>
<dbReference type="InterPro" id="IPR019748">
    <property type="entry name" value="FERM_central"/>
</dbReference>
<sequence>MTTEPGSESSADQQETSVAPPPLEADSFPPAAAHSTPVRKEQVSHTHKYRTRNQLDPSQVDEDRTSHRSSTSKLSRSPGGGRSVRSYRNMQCKVTLLDGTDYTCLVEKRERGHVLFDKVCEHLNLLEKDYFGITFRDVENQKNWLDPSKEMKKQIRGVAWNFSFNVKFYPPDPAQLSEDITRYYLCLQLRDDVVSGRLPCSFATHTVLGSYTVQSELGDYDPEESGIDYVSEFRFAPNQTKELEEKVMDLHKNYKGMTPAEAEMHFLENVKKLSMYGVDLHHAKDSEGVEIMLGVCSSGLLIYRDRLRINRFAWPKVLKISYKRNNFYIKIRPGEFEQFESTIGFKLPNHRAAKRLWKVCVEHHTFFRLVSPETPPKKFLNLGSKFRYSGRTQAQTRRASAQIVRPAPRFERSTSKRYIMSRSLDGVETPEELLKHATNISELKRSFMETGVDKAGLTEWEKRLSSSPLRSPRHDEAPMIEPLELDEDPCLEVAGVFVVRERTGHGVWSVSSKPQLCVDVPRVSVEHSVEPQGKHTVKGGISETRIEKRIVISGDADIDHDEALAQAIKEAREQHPDMSVTKVVVHKETEITPEKGEE</sequence>
<dbReference type="CDD" id="cd14473">
    <property type="entry name" value="FERM_B-lobe"/>
    <property type="match status" value="1"/>
</dbReference>
<dbReference type="PIRSF" id="PIRSF002304">
    <property type="entry name" value="Membrane_skeletal_4_1"/>
    <property type="match status" value="1"/>
</dbReference>
<dbReference type="InterPro" id="IPR008379">
    <property type="entry name" value="Band_4.1_C"/>
</dbReference>
<dbReference type="SUPFAM" id="SSF54236">
    <property type="entry name" value="Ubiquitin-like"/>
    <property type="match status" value="1"/>
</dbReference>
<dbReference type="Proteomes" id="UP000265140">
    <property type="component" value="Chromosome 21"/>
</dbReference>
<dbReference type="FunFam" id="1.20.80.10:FF:000001">
    <property type="entry name" value="Erythrocyte membrane protein band 4.1"/>
    <property type="match status" value="1"/>
</dbReference>
<dbReference type="Gene3D" id="1.20.80.10">
    <property type="match status" value="1"/>
</dbReference>
<dbReference type="Pfam" id="PF09380">
    <property type="entry name" value="FERM_C"/>
    <property type="match status" value="1"/>
</dbReference>
<dbReference type="SUPFAM" id="SSF50729">
    <property type="entry name" value="PH domain-like"/>
    <property type="match status" value="1"/>
</dbReference>
<dbReference type="Pfam" id="PF09379">
    <property type="entry name" value="FERM_N"/>
    <property type="match status" value="1"/>
</dbReference>
<dbReference type="PRINTS" id="PR00935">
    <property type="entry name" value="BAND41"/>
</dbReference>
<proteinExistence type="predicted"/>
<dbReference type="Pfam" id="PF08736">
    <property type="entry name" value="FA"/>
    <property type="match status" value="1"/>
</dbReference>
<dbReference type="PROSITE" id="PS50057">
    <property type="entry name" value="FERM_3"/>
    <property type="match status" value="1"/>
</dbReference>
<dbReference type="InterPro" id="IPR018979">
    <property type="entry name" value="FERM_N"/>
</dbReference>
<reference evidence="8" key="4">
    <citation type="submission" date="2025-09" db="UniProtKB">
        <authorList>
            <consortium name="Ensembl"/>
        </authorList>
    </citation>
    <scope>IDENTIFICATION</scope>
</reference>
<keyword evidence="2" id="KW-0963">Cytoplasm</keyword>
<evidence type="ECO:0000256" key="2">
    <source>
        <dbReference type="ARBA" id="ARBA00022490"/>
    </source>
</evidence>
<dbReference type="Gene3D" id="2.30.29.30">
    <property type="entry name" value="Pleckstrin-homology domain (PH domain)/Phosphotyrosine-binding domain (PTB)"/>
    <property type="match status" value="1"/>
</dbReference>
<dbReference type="SMART" id="SM01196">
    <property type="entry name" value="FERM_C"/>
    <property type="match status" value="1"/>
</dbReference>
<dbReference type="InterPro" id="IPR014847">
    <property type="entry name" value="FA"/>
</dbReference>
<dbReference type="FunFam" id="2.30.29.30:FF:000001">
    <property type="entry name" value="Erythrocyte membrane protein band 4.1"/>
    <property type="match status" value="1"/>
</dbReference>
<reference evidence="9" key="1">
    <citation type="journal article" date="2014" name="PLoS ONE">
        <title>The genome and linkage map of the northern pike (Esox lucius): conserved synteny revealed between the salmonid sister group and the Neoteleostei.</title>
        <authorList>
            <person name="Rondeau E.B."/>
            <person name="Minkley D.R."/>
            <person name="Leong J.S."/>
            <person name="Messmer A.M."/>
            <person name="Jantzen J.R."/>
            <person name="von Schalburg K.R."/>
            <person name="Lemon C."/>
            <person name="Bird N.H."/>
            <person name="Koop B.F."/>
        </authorList>
    </citation>
    <scope>NUCLEOTIDE SEQUENCE</scope>
</reference>
<dbReference type="InterPro" id="IPR014352">
    <property type="entry name" value="FERM/acyl-CoA-bd_prot_sf"/>
</dbReference>
<dbReference type="FunFam" id="3.10.20.90:FF:000002">
    <property type="entry name" value="Erythrocyte protein band 4.1-like 3"/>
    <property type="match status" value="1"/>
</dbReference>
<dbReference type="InterPro" id="IPR000299">
    <property type="entry name" value="FERM_domain"/>
</dbReference>
<reference evidence="8" key="3">
    <citation type="submission" date="2025-08" db="UniProtKB">
        <authorList>
            <consortium name="Ensembl"/>
        </authorList>
    </citation>
    <scope>IDENTIFICATION</scope>
</reference>
<dbReference type="CDD" id="cd13184">
    <property type="entry name" value="FERM_C_4_1_family"/>
    <property type="match status" value="1"/>
</dbReference>
<dbReference type="GeneTree" id="ENSGT00940000157047"/>
<dbReference type="PROSITE" id="PS00661">
    <property type="entry name" value="FERM_2"/>
    <property type="match status" value="1"/>
</dbReference>
<keyword evidence="5" id="KW-0206">Cytoskeleton</keyword>
<evidence type="ECO:0000256" key="4">
    <source>
        <dbReference type="ARBA" id="ARBA00023203"/>
    </source>
</evidence>